<protein>
    <recommendedName>
        <fullName evidence="4">WD40 repeat domain-containing protein</fullName>
    </recommendedName>
</protein>
<proteinExistence type="predicted"/>
<dbReference type="InterPro" id="IPR011042">
    <property type="entry name" value="6-blade_b-propeller_TolB-like"/>
</dbReference>
<dbReference type="RefSeq" id="WP_155350570.1">
    <property type="nucleotide sequence ID" value="NZ_BAAAHM010000031.1"/>
</dbReference>
<dbReference type="OrthoDB" id="3347970at2"/>
<reference evidence="2 3" key="1">
    <citation type="submission" date="2019-10" db="EMBL/GenBank/DDBJ databases">
        <title>Whole genome shotgun sequence of Acrocarpospora pleiomorpha NBRC 16267.</title>
        <authorList>
            <person name="Ichikawa N."/>
            <person name="Kimura A."/>
            <person name="Kitahashi Y."/>
            <person name="Komaki H."/>
            <person name="Oguchi A."/>
        </authorList>
    </citation>
    <scope>NUCLEOTIDE SEQUENCE [LARGE SCALE GENOMIC DNA]</scope>
    <source>
        <strain evidence="2 3">NBRC 16267</strain>
    </source>
</reference>
<evidence type="ECO:0000256" key="1">
    <source>
        <dbReference type="SAM" id="SignalP"/>
    </source>
</evidence>
<feature type="signal peptide" evidence="1">
    <location>
        <begin position="1"/>
        <end position="21"/>
    </location>
</feature>
<accession>A0A5M3XXY4</accession>
<sequence>MRTRILAVAALLTPLVFPVSAAAATATAPVSGGVFYRFSDKADIYRYLAGKFTKTSVGGAGQFSASPDGKKVAWVDYNSKLHVTEGKTDKIVAKNAIFGAPCATPVWSADSQRLAFPMTGTEGKAPIGVVNADGTGAKKVGRTYGVCHLAWSANGRYLAGYTGTTEGVHLLDVTTGKTRKAAGIKLANHVQSLSPDGRKVIIHALKPSDEGGDGVWPSYFRPTVVDTVTGAKLTIPVKGTLIGAIYLRDGRLAVRVKGASRNTVVVLSKSLKPVQKFAEPANVRTMGLLQLL</sequence>
<keyword evidence="1" id="KW-0732">Signal</keyword>
<evidence type="ECO:0000313" key="3">
    <source>
        <dbReference type="Proteomes" id="UP000377595"/>
    </source>
</evidence>
<dbReference type="SUPFAM" id="SSF82171">
    <property type="entry name" value="DPP6 N-terminal domain-like"/>
    <property type="match status" value="1"/>
</dbReference>
<dbReference type="AlphaFoldDB" id="A0A5M3XXY4"/>
<evidence type="ECO:0000313" key="2">
    <source>
        <dbReference type="EMBL" id="GES25830.1"/>
    </source>
</evidence>
<gene>
    <name evidence="2" type="ORF">Aple_087290</name>
</gene>
<evidence type="ECO:0008006" key="4">
    <source>
        <dbReference type="Google" id="ProtNLM"/>
    </source>
</evidence>
<dbReference type="Gene3D" id="2.120.10.30">
    <property type="entry name" value="TolB, C-terminal domain"/>
    <property type="match status" value="1"/>
</dbReference>
<organism evidence="2 3">
    <name type="scientific">Acrocarpospora pleiomorpha</name>
    <dbReference type="NCBI Taxonomy" id="90975"/>
    <lineage>
        <taxon>Bacteria</taxon>
        <taxon>Bacillati</taxon>
        <taxon>Actinomycetota</taxon>
        <taxon>Actinomycetes</taxon>
        <taxon>Streptosporangiales</taxon>
        <taxon>Streptosporangiaceae</taxon>
        <taxon>Acrocarpospora</taxon>
    </lineage>
</organism>
<name>A0A5M3XXY4_9ACTN</name>
<comment type="caution">
    <text evidence="2">The sequence shown here is derived from an EMBL/GenBank/DDBJ whole genome shotgun (WGS) entry which is preliminary data.</text>
</comment>
<keyword evidence="3" id="KW-1185">Reference proteome</keyword>
<dbReference type="Proteomes" id="UP000377595">
    <property type="component" value="Unassembled WGS sequence"/>
</dbReference>
<dbReference type="EMBL" id="BLAF01000074">
    <property type="protein sequence ID" value="GES25830.1"/>
    <property type="molecule type" value="Genomic_DNA"/>
</dbReference>
<feature type="chain" id="PRO_5038983532" description="WD40 repeat domain-containing protein" evidence="1">
    <location>
        <begin position="22"/>
        <end position="292"/>
    </location>
</feature>